<evidence type="ECO:0000313" key="2">
    <source>
        <dbReference type="Proteomes" id="UP000805193"/>
    </source>
</evidence>
<comment type="caution">
    <text evidence="1">The sequence shown here is derived from an EMBL/GenBank/DDBJ whole genome shotgun (WGS) entry which is preliminary data.</text>
</comment>
<organism evidence="1 2">
    <name type="scientific">Ixodes persulcatus</name>
    <name type="common">Taiga tick</name>
    <dbReference type="NCBI Taxonomy" id="34615"/>
    <lineage>
        <taxon>Eukaryota</taxon>
        <taxon>Metazoa</taxon>
        <taxon>Ecdysozoa</taxon>
        <taxon>Arthropoda</taxon>
        <taxon>Chelicerata</taxon>
        <taxon>Arachnida</taxon>
        <taxon>Acari</taxon>
        <taxon>Parasitiformes</taxon>
        <taxon>Ixodida</taxon>
        <taxon>Ixodoidea</taxon>
        <taxon>Ixodidae</taxon>
        <taxon>Ixodinae</taxon>
        <taxon>Ixodes</taxon>
    </lineage>
</organism>
<dbReference type="EMBL" id="JABSTQ010010518">
    <property type="protein sequence ID" value="KAG0420341.1"/>
    <property type="molecule type" value="Genomic_DNA"/>
</dbReference>
<protein>
    <submittedName>
        <fullName evidence="1">Uncharacterized protein</fullName>
    </submittedName>
</protein>
<keyword evidence="2" id="KW-1185">Reference proteome</keyword>
<reference evidence="1 2" key="1">
    <citation type="journal article" date="2020" name="Cell">
        <title>Large-Scale Comparative Analyses of Tick Genomes Elucidate Their Genetic Diversity and Vector Capacities.</title>
        <authorList>
            <consortium name="Tick Genome and Microbiome Consortium (TIGMIC)"/>
            <person name="Jia N."/>
            <person name="Wang J."/>
            <person name="Shi W."/>
            <person name="Du L."/>
            <person name="Sun Y."/>
            <person name="Zhan W."/>
            <person name="Jiang J.F."/>
            <person name="Wang Q."/>
            <person name="Zhang B."/>
            <person name="Ji P."/>
            <person name="Bell-Sakyi L."/>
            <person name="Cui X.M."/>
            <person name="Yuan T.T."/>
            <person name="Jiang B.G."/>
            <person name="Yang W.F."/>
            <person name="Lam T.T."/>
            <person name="Chang Q.C."/>
            <person name="Ding S.J."/>
            <person name="Wang X.J."/>
            <person name="Zhu J.G."/>
            <person name="Ruan X.D."/>
            <person name="Zhao L."/>
            <person name="Wei J.T."/>
            <person name="Ye R.Z."/>
            <person name="Que T.C."/>
            <person name="Du C.H."/>
            <person name="Zhou Y.H."/>
            <person name="Cheng J.X."/>
            <person name="Dai P.F."/>
            <person name="Guo W.B."/>
            <person name="Han X.H."/>
            <person name="Huang E.J."/>
            <person name="Li L.F."/>
            <person name="Wei W."/>
            <person name="Gao Y.C."/>
            <person name="Liu J.Z."/>
            <person name="Shao H.Z."/>
            <person name="Wang X."/>
            <person name="Wang C.C."/>
            <person name="Yang T.C."/>
            <person name="Huo Q.B."/>
            <person name="Li W."/>
            <person name="Chen H.Y."/>
            <person name="Chen S.E."/>
            <person name="Zhou L.G."/>
            <person name="Ni X.B."/>
            <person name="Tian J.H."/>
            <person name="Sheng Y."/>
            <person name="Liu T."/>
            <person name="Pan Y.S."/>
            <person name="Xia L.Y."/>
            <person name="Li J."/>
            <person name="Zhao F."/>
            <person name="Cao W.C."/>
        </authorList>
    </citation>
    <scope>NUCLEOTIDE SEQUENCE [LARGE SCALE GENOMIC DNA]</scope>
    <source>
        <strain evidence="1">Iper-2018</strain>
    </source>
</reference>
<dbReference type="Proteomes" id="UP000805193">
    <property type="component" value="Unassembled WGS sequence"/>
</dbReference>
<name>A0AC60PI52_IXOPE</name>
<evidence type="ECO:0000313" key="1">
    <source>
        <dbReference type="EMBL" id="KAG0420341.1"/>
    </source>
</evidence>
<accession>A0AC60PI52</accession>
<sequence>MRVPRPASLLPLLLAVLLLATPPGRLAGADSQQQFKQDAVPPDVQVTSPASEDYYDSDYEDDPSEVSTARPPTPDKGSPLLLPEVTFACLGRSEGYYADVQLRCEVFHYCKPDGVRFSFVCPPKSSFNQKLLICDYDPAAVSLCADSDLFFHLNDAPASQRLFDSRQRNVTVDGGTREYDAEAPTSQACHQTRHCPDAKNN</sequence>
<proteinExistence type="predicted"/>
<gene>
    <name evidence="1" type="ORF">HPB47_003545</name>
</gene>